<dbReference type="InterPro" id="IPR038765">
    <property type="entry name" value="Papain-like_cys_pep_sf"/>
</dbReference>
<dbReference type="SUPFAM" id="SSF54001">
    <property type="entry name" value="Cysteine proteinases"/>
    <property type="match status" value="1"/>
</dbReference>
<organism evidence="2 3">
    <name type="scientific">Phocaeicola plebeius</name>
    <dbReference type="NCBI Taxonomy" id="310297"/>
    <lineage>
        <taxon>Bacteria</taxon>
        <taxon>Pseudomonadati</taxon>
        <taxon>Bacteroidota</taxon>
        <taxon>Bacteroidia</taxon>
        <taxon>Bacteroidales</taxon>
        <taxon>Bacteroidaceae</taxon>
        <taxon>Phocaeicola</taxon>
    </lineage>
</organism>
<gene>
    <name evidence="2" type="ORF">DWZ34_05785</name>
</gene>
<accession>A0A415TB95</accession>
<evidence type="ECO:0000313" key="2">
    <source>
        <dbReference type="EMBL" id="RHM98612.1"/>
    </source>
</evidence>
<name>A0A415TB95_9BACT</name>
<protein>
    <recommendedName>
        <fullName evidence="1">Ig protease IdeS domain-containing protein</fullName>
    </recommendedName>
</protein>
<dbReference type="RefSeq" id="WP_118026187.1">
    <property type="nucleotide sequence ID" value="NZ_DXPM01000133.1"/>
</dbReference>
<comment type="caution">
    <text evidence="2">The sequence shown here is derived from an EMBL/GenBank/DDBJ whole genome shotgun (WGS) entry which is preliminary data.</text>
</comment>
<reference evidence="2 3" key="1">
    <citation type="submission" date="2018-08" db="EMBL/GenBank/DDBJ databases">
        <title>A genome reference for cultivated species of the human gut microbiota.</title>
        <authorList>
            <person name="Zou Y."/>
            <person name="Xue W."/>
            <person name="Luo G."/>
        </authorList>
    </citation>
    <scope>NUCLEOTIDE SEQUENCE [LARGE SCALE GENOMIC DNA]</scope>
    <source>
        <strain evidence="2 3">AF31-28B-AC</strain>
    </source>
</reference>
<dbReference type="GO" id="GO:0008233">
    <property type="term" value="F:peptidase activity"/>
    <property type="evidence" value="ECO:0007669"/>
    <property type="project" value="InterPro"/>
</dbReference>
<dbReference type="EMBL" id="QRQK01000008">
    <property type="protein sequence ID" value="RHM98612.1"/>
    <property type="molecule type" value="Genomic_DNA"/>
</dbReference>
<feature type="domain" description="Ig protease IdeS" evidence="1">
    <location>
        <begin position="29"/>
        <end position="88"/>
    </location>
</feature>
<dbReference type="Proteomes" id="UP000285109">
    <property type="component" value="Unassembled WGS sequence"/>
</dbReference>
<dbReference type="AlphaFoldDB" id="A0A415TB95"/>
<dbReference type="InterPro" id="IPR015117">
    <property type="entry name" value="IdeS"/>
</dbReference>
<evidence type="ECO:0000259" key="1">
    <source>
        <dbReference type="Pfam" id="PF09028"/>
    </source>
</evidence>
<proteinExistence type="predicted"/>
<dbReference type="Pfam" id="PF09028">
    <property type="entry name" value="Mac-1"/>
    <property type="match status" value="1"/>
</dbReference>
<evidence type="ECO:0000313" key="3">
    <source>
        <dbReference type="Proteomes" id="UP000285109"/>
    </source>
</evidence>
<sequence>MVNKCITLFVSNRCNKLDARDTSPTGDGRTCWEASSSNLMHWWLNANRDYVERYLEYKRRLNPDFSIPSAYPDSKHSEIYQGFKNRFGNKSGYIVSGVN</sequence>